<gene>
    <name evidence="3" type="ORF">EDD36DRAFT_381972</name>
</gene>
<evidence type="ECO:0000313" key="4">
    <source>
        <dbReference type="Proteomes" id="UP001203852"/>
    </source>
</evidence>
<feature type="signal peptide" evidence="1">
    <location>
        <begin position="1"/>
        <end position="17"/>
    </location>
</feature>
<feature type="domain" description="GH16" evidence="2">
    <location>
        <begin position="30"/>
        <end position="307"/>
    </location>
</feature>
<reference evidence="3" key="1">
    <citation type="journal article" date="2022" name="bioRxiv">
        <title>Deciphering the potential niche of two novel black yeast fungi from a biological soil crust based on their genomes, phenotypes, and melanin regulation.</title>
        <authorList>
            <consortium name="DOE Joint Genome Institute"/>
            <person name="Carr E.C."/>
            <person name="Barton Q."/>
            <person name="Grambo S."/>
            <person name="Sullivan M."/>
            <person name="Renfro C.M."/>
            <person name="Kuo A."/>
            <person name="Pangilinan J."/>
            <person name="Lipzen A."/>
            <person name="Keymanesh K."/>
            <person name="Savage E."/>
            <person name="Barry K."/>
            <person name="Grigoriev I.V."/>
            <person name="Riekhof W.R."/>
            <person name="Harris S.S."/>
        </authorList>
    </citation>
    <scope>NUCLEOTIDE SEQUENCE</scope>
    <source>
        <strain evidence="3">JF 03-4F</strain>
    </source>
</reference>
<protein>
    <submittedName>
        <fullName evidence="3">Concanavalin A-like lectin/glucanase domain-containing protein</fullName>
    </submittedName>
</protein>
<dbReference type="GO" id="GO:0009251">
    <property type="term" value="P:glucan catabolic process"/>
    <property type="evidence" value="ECO:0007669"/>
    <property type="project" value="TreeGrafter"/>
</dbReference>
<keyword evidence="4" id="KW-1185">Reference proteome</keyword>
<dbReference type="SUPFAM" id="SSF49899">
    <property type="entry name" value="Concanavalin A-like lectins/glucanases"/>
    <property type="match status" value="1"/>
</dbReference>
<dbReference type="InterPro" id="IPR013320">
    <property type="entry name" value="ConA-like_dom_sf"/>
</dbReference>
<dbReference type="Proteomes" id="UP001203852">
    <property type="component" value="Unassembled WGS sequence"/>
</dbReference>
<dbReference type="Pfam" id="PF26113">
    <property type="entry name" value="GH16_XgeA"/>
    <property type="match status" value="1"/>
</dbReference>
<dbReference type="InterPro" id="IPR000757">
    <property type="entry name" value="Beta-glucanase-like"/>
</dbReference>
<dbReference type="PANTHER" id="PTHR10963:SF24">
    <property type="entry name" value="GLYCOSIDASE C21B10.07-RELATED"/>
    <property type="match status" value="1"/>
</dbReference>
<dbReference type="AlphaFoldDB" id="A0AAN6IES3"/>
<dbReference type="PANTHER" id="PTHR10963">
    <property type="entry name" value="GLYCOSYL HYDROLASE-RELATED"/>
    <property type="match status" value="1"/>
</dbReference>
<accession>A0AAN6IES3</accession>
<evidence type="ECO:0000256" key="1">
    <source>
        <dbReference type="SAM" id="SignalP"/>
    </source>
</evidence>
<dbReference type="InterPro" id="IPR050546">
    <property type="entry name" value="Glycosyl_Hydrlase_16"/>
</dbReference>
<dbReference type="GO" id="GO:0004553">
    <property type="term" value="F:hydrolase activity, hydrolyzing O-glycosyl compounds"/>
    <property type="evidence" value="ECO:0007669"/>
    <property type="project" value="InterPro"/>
</dbReference>
<dbReference type="CDD" id="cd02181">
    <property type="entry name" value="GH16_fungal_Lam16A_glucanase"/>
    <property type="match status" value="1"/>
</dbReference>
<feature type="non-terminal residue" evidence="3">
    <location>
        <position position="340"/>
    </location>
</feature>
<comment type="caution">
    <text evidence="3">The sequence shown here is derived from an EMBL/GenBank/DDBJ whole genome shotgun (WGS) entry which is preliminary data.</text>
</comment>
<evidence type="ECO:0000313" key="3">
    <source>
        <dbReference type="EMBL" id="KAI1614410.1"/>
    </source>
</evidence>
<feature type="chain" id="PRO_5042822778" evidence="1">
    <location>
        <begin position="18"/>
        <end position="340"/>
    </location>
</feature>
<name>A0AAN6IES3_9EURO</name>
<evidence type="ECO:0000259" key="2">
    <source>
        <dbReference type="PROSITE" id="PS51762"/>
    </source>
</evidence>
<dbReference type="EMBL" id="MU404353">
    <property type="protein sequence ID" value="KAI1614410.1"/>
    <property type="molecule type" value="Genomic_DNA"/>
</dbReference>
<dbReference type="PROSITE" id="PS51762">
    <property type="entry name" value="GH16_2"/>
    <property type="match status" value="1"/>
</dbReference>
<proteinExistence type="predicted"/>
<keyword evidence="1" id="KW-0732">Signal</keyword>
<organism evidence="3 4">
    <name type="scientific">Exophiala viscosa</name>
    <dbReference type="NCBI Taxonomy" id="2486360"/>
    <lineage>
        <taxon>Eukaryota</taxon>
        <taxon>Fungi</taxon>
        <taxon>Dikarya</taxon>
        <taxon>Ascomycota</taxon>
        <taxon>Pezizomycotina</taxon>
        <taxon>Eurotiomycetes</taxon>
        <taxon>Chaetothyriomycetidae</taxon>
        <taxon>Chaetothyriales</taxon>
        <taxon>Herpotrichiellaceae</taxon>
        <taxon>Exophiala</taxon>
    </lineage>
</organism>
<dbReference type="Gene3D" id="2.60.120.200">
    <property type="match status" value="1"/>
</dbReference>
<sequence length="340" mass="36072">MPSSSLFLGASTTLVSALTFFAASASAASSTYYALDTEYSGSSFFDGFTFFDEADPSHGFVTYVDEDTASSSGLITFDDGSVQMRVDDTHTYNGSADYYNVNGVGRPSVRISSNERWTHGLFIADVIHLPTTTTSDGCSVWPAFWTLGGGTWPSEGEVDIIEGSNIQAADLSSAHTGGTCTVSQSSNNMTGISNGDDCDYYDDGSTNGAGCGAFDGGSDSYSTFNDNGGGVYAMLWTSDAIKVYFFPRGSIPSDISSGKPDPTGWGLPFSIFNGPDCDIDSNFQNHQIVFDTTFCGDLAGATWTSSGCAAKYGDSCSVYNGDNPTEFSEAYWDVNYVKVY</sequence>